<dbReference type="AlphaFoldDB" id="J3L4I6"/>
<keyword evidence="2" id="KW-1133">Transmembrane helix</keyword>
<dbReference type="Proteomes" id="UP000006038">
    <property type="component" value="Chromosome 1"/>
</dbReference>
<dbReference type="EnsemblPlants" id="OB01G41420.1">
    <property type="protein sequence ID" value="OB01G41420.1"/>
    <property type="gene ID" value="OB01G41420"/>
</dbReference>
<reference evidence="3" key="1">
    <citation type="journal article" date="2013" name="Nat. Commun.">
        <title>Whole-genome sequencing of Oryza brachyantha reveals mechanisms underlying Oryza genome evolution.</title>
        <authorList>
            <person name="Chen J."/>
            <person name="Huang Q."/>
            <person name="Gao D."/>
            <person name="Wang J."/>
            <person name="Lang Y."/>
            <person name="Liu T."/>
            <person name="Li B."/>
            <person name="Bai Z."/>
            <person name="Luis Goicoechea J."/>
            <person name="Liang C."/>
            <person name="Chen C."/>
            <person name="Zhang W."/>
            <person name="Sun S."/>
            <person name="Liao Y."/>
            <person name="Zhang X."/>
            <person name="Yang L."/>
            <person name="Song C."/>
            <person name="Wang M."/>
            <person name="Shi J."/>
            <person name="Liu G."/>
            <person name="Liu J."/>
            <person name="Zhou H."/>
            <person name="Zhou W."/>
            <person name="Yu Q."/>
            <person name="An N."/>
            <person name="Chen Y."/>
            <person name="Cai Q."/>
            <person name="Wang B."/>
            <person name="Liu B."/>
            <person name="Min J."/>
            <person name="Huang Y."/>
            <person name="Wu H."/>
            <person name="Li Z."/>
            <person name="Zhang Y."/>
            <person name="Yin Y."/>
            <person name="Song W."/>
            <person name="Jiang J."/>
            <person name="Jackson S.A."/>
            <person name="Wing R.A."/>
            <person name="Wang J."/>
            <person name="Chen M."/>
        </authorList>
    </citation>
    <scope>NUCLEOTIDE SEQUENCE [LARGE SCALE GENOMIC DNA]</scope>
    <source>
        <strain evidence="3">cv. IRGC 101232</strain>
    </source>
</reference>
<feature type="transmembrane region" description="Helical" evidence="2">
    <location>
        <begin position="35"/>
        <end position="54"/>
    </location>
</feature>
<organism evidence="3">
    <name type="scientific">Oryza brachyantha</name>
    <name type="common">malo sina</name>
    <dbReference type="NCBI Taxonomy" id="4533"/>
    <lineage>
        <taxon>Eukaryota</taxon>
        <taxon>Viridiplantae</taxon>
        <taxon>Streptophyta</taxon>
        <taxon>Embryophyta</taxon>
        <taxon>Tracheophyta</taxon>
        <taxon>Spermatophyta</taxon>
        <taxon>Magnoliopsida</taxon>
        <taxon>Liliopsida</taxon>
        <taxon>Poales</taxon>
        <taxon>Poaceae</taxon>
        <taxon>BOP clade</taxon>
        <taxon>Oryzoideae</taxon>
        <taxon>Oryzeae</taxon>
        <taxon>Oryzinae</taxon>
        <taxon>Oryza</taxon>
    </lineage>
</organism>
<keyword evidence="2" id="KW-0812">Transmembrane</keyword>
<reference evidence="3" key="2">
    <citation type="submission" date="2013-04" db="UniProtKB">
        <authorList>
            <consortium name="EnsemblPlants"/>
        </authorList>
    </citation>
    <scope>IDENTIFICATION</scope>
</reference>
<dbReference type="PANTHER" id="PTHR33994:SF27">
    <property type="entry name" value="OS01G0771700 PROTEIN"/>
    <property type="match status" value="1"/>
</dbReference>
<feature type="region of interest" description="Disordered" evidence="1">
    <location>
        <begin position="1"/>
        <end position="26"/>
    </location>
</feature>
<dbReference type="HOGENOM" id="CLU_104830_0_0_1"/>
<dbReference type="OMA" id="CRMASEW"/>
<feature type="compositionally biased region" description="Basic and acidic residues" evidence="1">
    <location>
        <begin position="16"/>
        <end position="26"/>
    </location>
</feature>
<evidence type="ECO:0008006" key="5">
    <source>
        <dbReference type="Google" id="ProtNLM"/>
    </source>
</evidence>
<dbReference type="PANTHER" id="PTHR33994">
    <property type="entry name" value="OS04G0515000 PROTEIN"/>
    <property type="match status" value="1"/>
</dbReference>
<dbReference type="Gramene" id="OB01G41420.1">
    <property type="protein sequence ID" value="OB01G41420.1"/>
    <property type="gene ID" value="OB01G41420"/>
</dbReference>
<accession>J3L4I6</accession>
<keyword evidence="2" id="KW-0472">Membrane</keyword>
<proteinExistence type="predicted"/>
<evidence type="ECO:0000313" key="4">
    <source>
        <dbReference type="Proteomes" id="UP000006038"/>
    </source>
</evidence>
<protein>
    <recommendedName>
        <fullName evidence="5">Late embryogenesis abundant protein LEA-2 subgroup domain-containing protein</fullName>
    </recommendedName>
</protein>
<name>J3L4I6_ORYBR</name>
<keyword evidence="4" id="KW-1185">Reference proteome</keyword>
<evidence type="ECO:0000256" key="1">
    <source>
        <dbReference type="SAM" id="MobiDB-lite"/>
    </source>
</evidence>
<sequence length="232" mass="25284">HGEDLEAAAAAPYHAVEGDPREHEAPGRRRCSRACLLWTLGLLAGVTVLLLLLVSTPASTRPATPTATLPLRGKLLDRRFDAYSVRLAGYEGIDPGRPAAVVSPEFRLTLRTANGACVDRAAVTVLYSGVALGWARVEPRDCAARRWRRELEVVARGQGVGLSERLRCRMASEWRSSGALELDVTVKAFDEFTSPDHAERHVPDRLILCTVTSRMDGKGSDSSACHWFNLLG</sequence>
<evidence type="ECO:0000313" key="3">
    <source>
        <dbReference type="EnsemblPlants" id="OB01G41420.1"/>
    </source>
</evidence>
<evidence type="ECO:0000256" key="2">
    <source>
        <dbReference type="SAM" id="Phobius"/>
    </source>
</evidence>
<dbReference type="eggNOG" id="ENOG502R3RJ">
    <property type="taxonomic scope" value="Eukaryota"/>
</dbReference>